<feature type="transmembrane region" description="Helical" evidence="7">
    <location>
        <begin position="231"/>
        <end position="251"/>
    </location>
</feature>
<evidence type="ECO:0000256" key="5">
    <source>
        <dbReference type="ARBA" id="ARBA00023136"/>
    </source>
</evidence>
<dbReference type="PANTHER" id="PTHR23501">
    <property type="entry name" value="MAJOR FACILITATOR SUPERFAMILY"/>
    <property type="match status" value="1"/>
</dbReference>
<accession>A0A9P5CHZ2</accession>
<feature type="transmembrane region" description="Helical" evidence="7">
    <location>
        <begin position="337"/>
        <end position="362"/>
    </location>
</feature>
<dbReference type="InterPro" id="IPR011701">
    <property type="entry name" value="MFS"/>
</dbReference>
<dbReference type="FunFam" id="1.20.1720.10:FF:000012">
    <property type="entry name" value="MFS toxin efflux pump (AflT)"/>
    <property type="match status" value="1"/>
</dbReference>
<dbReference type="PROSITE" id="PS50850">
    <property type="entry name" value="MFS"/>
    <property type="match status" value="1"/>
</dbReference>
<feature type="transmembrane region" description="Helical" evidence="7">
    <location>
        <begin position="467"/>
        <end position="489"/>
    </location>
</feature>
<evidence type="ECO:0000256" key="7">
    <source>
        <dbReference type="SAM" id="Phobius"/>
    </source>
</evidence>
<protein>
    <submittedName>
        <fullName evidence="9">MFS general substrate transporter</fullName>
    </submittedName>
</protein>
<feature type="transmembrane region" description="Helical" evidence="7">
    <location>
        <begin position="166"/>
        <end position="187"/>
    </location>
</feature>
<gene>
    <name evidence="9" type="ORF">M406DRAFT_283576</name>
</gene>
<feature type="region of interest" description="Disordered" evidence="6">
    <location>
        <begin position="1"/>
        <end position="60"/>
    </location>
</feature>
<feature type="transmembrane region" description="Helical" evidence="7">
    <location>
        <begin position="272"/>
        <end position="293"/>
    </location>
</feature>
<feature type="transmembrane region" description="Helical" evidence="7">
    <location>
        <begin position="545"/>
        <end position="564"/>
    </location>
</feature>
<evidence type="ECO:0000313" key="10">
    <source>
        <dbReference type="Proteomes" id="UP000803844"/>
    </source>
</evidence>
<evidence type="ECO:0000256" key="6">
    <source>
        <dbReference type="SAM" id="MobiDB-lite"/>
    </source>
</evidence>
<dbReference type="RefSeq" id="XP_040771393.1">
    <property type="nucleotide sequence ID" value="XM_040918519.1"/>
</dbReference>
<comment type="caution">
    <text evidence="9">The sequence shown here is derived from an EMBL/GenBank/DDBJ whole genome shotgun (WGS) entry which is preliminary data.</text>
</comment>
<evidence type="ECO:0000259" key="8">
    <source>
        <dbReference type="PROSITE" id="PS50850"/>
    </source>
</evidence>
<dbReference type="InterPro" id="IPR036259">
    <property type="entry name" value="MFS_trans_sf"/>
</dbReference>
<dbReference type="Proteomes" id="UP000803844">
    <property type="component" value="Unassembled WGS sequence"/>
</dbReference>
<comment type="similarity">
    <text evidence="2">Belongs to the major facilitator superfamily. TCR/Tet family.</text>
</comment>
<dbReference type="GeneID" id="63835648"/>
<feature type="transmembrane region" description="Helical" evidence="7">
    <location>
        <begin position="382"/>
        <end position="400"/>
    </location>
</feature>
<comment type="subcellular location">
    <subcellularLocation>
        <location evidence="1">Membrane</location>
        <topology evidence="1">Multi-pass membrane protein</topology>
    </subcellularLocation>
</comment>
<dbReference type="Gene3D" id="1.20.1250.20">
    <property type="entry name" value="MFS general substrate transporter like domains"/>
    <property type="match status" value="2"/>
</dbReference>
<organism evidence="9 10">
    <name type="scientific">Cryphonectria parasitica (strain ATCC 38755 / EP155)</name>
    <dbReference type="NCBI Taxonomy" id="660469"/>
    <lineage>
        <taxon>Eukaryota</taxon>
        <taxon>Fungi</taxon>
        <taxon>Dikarya</taxon>
        <taxon>Ascomycota</taxon>
        <taxon>Pezizomycotina</taxon>
        <taxon>Sordariomycetes</taxon>
        <taxon>Sordariomycetidae</taxon>
        <taxon>Diaporthales</taxon>
        <taxon>Cryphonectriaceae</taxon>
        <taxon>Cryphonectria-Endothia species complex</taxon>
        <taxon>Cryphonectria</taxon>
    </lineage>
</organism>
<reference evidence="9" key="1">
    <citation type="journal article" date="2020" name="Phytopathology">
        <title>Genome sequence of the chestnut blight fungus Cryphonectria parasitica EP155: A fundamental resource for an archetypical invasive plant pathogen.</title>
        <authorList>
            <person name="Crouch J.A."/>
            <person name="Dawe A."/>
            <person name="Aerts A."/>
            <person name="Barry K."/>
            <person name="Churchill A.C.L."/>
            <person name="Grimwood J."/>
            <person name="Hillman B."/>
            <person name="Milgroom M.G."/>
            <person name="Pangilinan J."/>
            <person name="Smith M."/>
            <person name="Salamov A."/>
            <person name="Schmutz J."/>
            <person name="Yadav J."/>
            <person name="Grigoriev I.V."/>
            <person name="Nuss D."/>
        </authorList>
    </citation>
    <scope>NUCLEOTIDE SEQUENCE</scope>
    <source>
        <strain evidence="9">EP155</strain>
    </source>
</reference>
<feature type="transmembrane region" description="Helical" evidence="7">
    <location>
        <begin position="407"/>
        <end position="427"/>
    </location>
</feature>
<feature type="compositionally biased region" description="Basic and acidic residues" evidence="6">
    <location>
        <begin position="33"/>
        <end position="59"/>
    </location>
</feature>
<dbReference type="OrthoDB" id="10021397at2759"/>
<name>A0A9P5CHZ2_CRYP1</name>
<feature type="transmembrane region" description="Helical" evidence="7">
    <location>
        <begin position="141"/>
        <end position="160"/>
    </location>
</feature>
<sequence length="580" mass="61413">MDRSVAEAPEAAITQPTAASRSPIEGESGAEDSLDRETKAETGENGRDTEKIDSSRDGSIESAEEEYVTGMKLIVIVASLTLTLFLVILDTSIISTAVPQITDEFHSLQDVGWYASAYQLASASIQPLSGKMYQKFHTKSVFIGFVALFELGSLLCGVATSSKMLIVGRAVAGMGTAGIFNGGLGIVMACAPLHRRPSLIGMMIGISQVGMMTGPLIGGALTEYTTWRWCFYINLPAGGLGLLCLIFITVPEEQTKSRKPVLQALMTIHRDLDLVGFALMAPAIIQLLLALEYGGEQYPWSSPTVIGLFVGAGATAAVWMLWNWWLGDRALVPLSVLRLRIVWAAAMTQMGLSTALLCSSYYLPIYFQAVRGVSPLMSGVYLLPNILGQVLGVMVSGFLVQKTGFVIPYSLFSTSVTATATGLFAIFSPTTSTGIWVGLQLLAGVARGCGLQMGMLAVQAILGPAEIAIGISLLMSAEFTGLSILLIVADTIFNQSIESQLVQHAPDVDASAVVAAGATGFRSIIASKDIPGVLLAYSNSVDRTFYVPAAVTAVSFITANFMGWTDLRKKQTPGLGTGAA</sequence>
<keyword evidence="5 7" id="KW-0472">Membrane</keyword>
<evidence type="ECO:0000256" key="4">
    <source>
        <dbReference type="ARBA" id="ARBA00022989"/>
    </source>
</evidence>
<feature type="transmembrane region" description="Helical" evidence="7">
    <location>
        <begin position="433"/>
        <end position="455"/>
    </location>
</feature>
<feature type="transmembrane region" description="Helical" evidence="7">
    <location>
        <begin position="199"/>
        <end position="219"/>
    </location>
</feature>
<keyword evidence="10" id="KW-1185">Reference proteome</keyword>
<dbReference type="InterPro" id="IPR020846">
    <property type="entry name" value="MFS_dom"/>
</dbReference>
<dbReference type="EMBL" id="MU032353">
    <property type="protein sequence ID" value="KAF3760414.1"/>
    <property type="molecule type" value="Genomic_DNA"/>
</dbReference>
<feature type="transmembrane region" description="Helical" evidence="7">
    <location>
        <begin position="73"/>
        <end position="99"/>
    </location>
</feature>
<evidence type="ECO:0000256" key="2">
    <source>
        <dbReference type="ARBA" id="ARBA00007520"/>
    </source>
</evidence>
<dbReference type="PANTHER" id="PTHR23501:SF193">
    <property type="entry name" value="MULTIDRUG TRANSPORTER, PUTATIVE (AFU_ORTHOLOGUE AFUA_8G00940)-RELATED"/>
    <property type="match status" value="1"/>
</dbReference>
<dbReference type="SUPFAM" id="SSF103473">
    <property type="entry name" value="MFS general substrate transporter"/>
    <property type="match status" value="1"/>
</dbReference>
<proteinExistence type="inferred from homology"/>
<dbReference type="GO" id="GO:0022857">
    <property type="term" value="F:transmembrane transporter activity"/>
    <property type="evidence" value="ECO:0007669"/>
    <property type="project" value="InterPro"/>
</dbReference>
<feature type="transmembrane region" description="Helical" evidence="7">
    <location>
        <begin position="305"/>
        <end position="325"/>
    </location>
</feature>
<keyword evidence="4 7" id="KW-1133">Transmembrane helix</keyword>
<dbReference type="GO" id="GO:0005886">
    <property type="term" value="C:plasma membrane"/>
    <property type="evidence" value="ECO:0007669"/>
    <property type="project" value="TreeGrafter"/>
</dbReference>
<evidence type="ECO:0000313" key="9">
    <source>
        <dbReference type="EMBL" id="KAF3760414.1"/>
    </source>
</evidence>
<keyword evidence="3 7" id="KW-0812">Transmembrane</keyword>
<evidence type="ECO:0000256" key="1">
    <source>
        <dbReference type="ARBA" id="ARBA00004141"/>
    </source>
</evidence>
<dbReference type="AlphaFoldDB" id="A0A9P5CHZ2"/>
<dbReference type="Pfam" id="PF07690">
    <property type="entry name" value="MFS_1"/>
    <property type="match status" value="1"/>
</dbReference>
<evidence type="ECO:0000256" key="3">
    <source>
        <dbReference type="ARBA" id="ARBA00022692"/>
    </source>
</evidence>
<dbReference type="CDD" id="cd17502">
    <property type="entry name" value="MFS_Azr1_MDR_like"/>
    <property type="match status" value="1"/>
</dbReference>
<feature type="domain" description="Major facilitator superfamily (MFS) profile" evidence="8">
    <location>
        <begin position="76"/>
        <end position="567"/>
    </location>
</feature>